<name>A0AAJ6AGW6_9MICC</name>
<organism evidence="2 3">
    <name type="scientific">Auritidibacter ignavus</name>
    <dbReference type="NCBI Taxonomy" id="678932"/>
    <lineage>
        <taxon>Bacteria</taxon>
        <taxon>Bacillati</taxon>
        <taxon>Actinomycetota</taxon>
        <taxon>Actinomycetes</taxon>
        <taxon>Micrococcales</taxon>
        <taxon>Micrococcaceae</taxon>
        <taxon>Auritidibacter</taxon>
    </lineage>
</organism>
<dbReference type="InterPro" id="IPR027417">
    <property type="entry name" value="P-loop_NTPase"/>
</dbReference>
<dbReference type="Proteomes" id="UP001224674">
    <property type="component" value="Chromosome"/>
</dbReference>
<feature type="compositionally biased region" description="Basic and acidic residues" evidence="1">
    <location>
        <begin position="1"/>
        <end position="11"/>
    </location>
</feature>
<gene>
    <name evidence="2" type="ORF">QDX21_12995</name>
</gene>
<sequence>MNETDPTRRDDDTELGGAENQELDSTDLDFIADDSAPSTAGFDDPEISFGQWLHQITTGQESDTMLRFAPTTANSLEITHSHPSGLTQFLTKRRTRLSTLMRDQPGQNSARATATAMISKIDELAEDRGINVGFVAAGIATWRISDGGASHQMSAPVLLAPVRLSQRNGREDFDVQLTGQAILNPALARYFHSVYGVELDPEQFRRAAYATNKLEPLPALELMREYSSEVRGLVVEHRILLSTFADLTDESVSAITGFDHPVLRDLYRAQAGTEFATELVEPEESSLEAVDLTPLDQRDPADEPLVFDLDPSQQTAVDLIRSGHSVVVTAPPGTGETQTALAAAAALAADGRRVLMVAERTTTLNELYRRADAVGLASMLFHVSATHTSAQLREEMIQALLRVEAAKEPATQRVNQTLVQRRDQLVAHAESLHRVRERWNCSPYQAMRALAELTALDPPPCTSVRLKRSVLDSTVARDDIAEKLTSAARLGAFSRAATESPWYGARLRNVQEAEAAYQLAEDINDHLPRVRKLMVQATEDAHLRTGTNINEWNDQVSLLQSVRGSLDHFTPDIFDRPVTDLIAATGSGSWRRDHEIEMSAMTRSKLRRVAKEYVRPGVSVPDLHDALEKVQEQLTAWNQYSTSKRHPKIPTGLDTLERELSVLTDNISQLQERLATPAVRAEELARLSINDLSDVVQRLVDDAETLQTLPERTLVVDQLTEHGLGELLRDFSEREVTADNVVAELEMAWWQSVLEAMLSSDETLTVMDGDELNTLEAEYRLADGTHLDLGASSLNWALAQRWNEVCDTHETAASTLRTMLKEGETTLENLADIDPELLQPLIPVWMSSPMALAQAPQKLHFDAVLILDAGSLALPTGLGAMARAQQVVAFGDPVSERPQPFHVCVEPTTGSEPAVTESVCVALRRVLPTTALSTMHRGVSQALVRLLGTQLYDGQLDKMATAAEITGAYTSRGAEVEYLTAPGTPGYGDDGVESTTAEVNRVVDLVFEQFQTFPHRSVAVLTTTPLHARRVAEAIRVNLADHRWATSFFNAETAPHGEPFLVAPLERAGSMVRDTVIFSLGYGRTSHGTVVHHFGPLSEQHGVEYYARLATRARESFRVLSCIHPQEVDPARLSAGAGYFWEMIELISAPRTDTEAVAGGVTKSTTDPLVQPIAEELLARGARVITDGASHAELLIWNPDPEIYRPTPGGEDYTVPLAVTTDGSSHYQHLSVRERSRLRPLAAQRAGWRPVSVWSIDSFAEPQKTVDRLGDLIGLQPGTMDQQKQRTRRSSRSHRKEPDTNDVTEQ</sequence>
<feature type="compositionally biased region" description="Basic residues" evidence="1">
    <location>
        <begin position="1285"/>
        <end position="1295"/>
    </location>
</feature>
<protein>
    <submittedName>
        <fullName evidence="2">DUF4011 domain-containing protein</fullName>
    </submittedName>
</protein>
<evidence type="ECO:0000313" key="2">
    <source>
        <dbReference type="EMBL" id="WGH93183.1"/>
    </source>
</evidence>
<proteinExistence type="predicted"/>
<dbReference type="SUPFAM" id="SSF52540">
    <property type="entry name" value="P-loop containing nucleoside triphosphate hydrolases"/>
    <property type="match status" value="1"/>
</dbReference>
<feature type="region of interest" description="Disordered" evidence="1">
    <location>
        <begin position="1272"/>
        <end position="1306"/>
    </location>
</feature>
<dbReference type="Gene3D" id="3.40.50.300">
    <property type="entry name" value="P-loop containing nucleotide triphosphate hydrolases"/>
    <property type="match status" value="1"/>
</dbReference>
<dbReference type="EMBL" id="CP122566">
    <property type="protein sequence ID" value="WGH93183.1"/>
    <property type="molecule type" value="Genomic_DNA"/>
</dbReference>
<evidence type="ECO:0000256" key="1">
    <source>
        <dbReference type="SAM" id="MobiDB-lite"/>
    </source>
</evidence>
<evidence type="ECO:0000313" key="3">
    <source>
        <dbReference type="Proteomes" id="UP001224674"/>
    </source>
</evidence>
<dbReference type="InterPro" id="IPR025103">
    <property type="entry name" value="DUF4011"/>
</dbReference>
<accession>A0AAJ6AGW6</accession>
<feature type="region of interest" description="Disordered" evidence="1">
    <location>
        <begin position="1"/>
        <end position="27"/>
    </location>
</feature>
<dbReference type="Pfam" id="PF13195">
    <property type="entry name" value="DUF4011"/>
    <property type="match status" value="1"/>
</dbReference>
<keyword evidence="3" id="KW-1185">Reference proteome</keyword>
<reference evidence="2 3" key="1">
    <citation type="submission" date="2023-03" db="EMBL/GenBank/DDBJ databases">
        <title>Complete genome sequences of several Auritidibacter ignavus strains isolated from ear infections.</title>
        <authorList>
            <person name="Baehr T."/>
            <person name="Baumhoegger A.M."/>
        </authorList>
    </citation>
    <scope>NUCLEOTIDE SEQUENCE [LARGE SCALE GENOMIC DNA]</scope>
    <source>
        <strain evidence="2 3">BABAE-6</strain>
    </source>
</reference>
<dbReference type="RefSeq" id="WP_279674859.1">
    <property type="nucleotide sequence ID" value="NZ_CP122565.1"/>
</dbReference>